<organism evidence="1 2">
    <name type="scientific">Stylonychia lemnae</name>
    <name type="common">Ciliate</name>
    <dbReference type="NCBI Taxonomy" id="5949"/>
    <lineage>
        <taxon>Eukaryota</taxon>
        <taxon>Sar</taxon>
        <taxon>Alveolata</taxon>
        <taxon>Ciliophora</taxon>
        <taxon>Intramacronucleata</taxon>
        <taxon>Spirotrichea</taxon>
        <taxon>Stichotrichia</taxon>
        <taxon>Sporadotrichida</taxon>
        <taxon>Oxytrichidae</taxon>
        <taxon>Stylonychinae</taxon>
        <taxon>Stylonychia</taxon>
    </lineage>
</organism>
<accession>A0A078AEW3</accession>
<dbReference type="Proteomes" id="UP000039865">
    <property type="component" value="Unassembled WGS sequence"/>
</dbReference>
<gene>
    <name evidence="1" type="primary">Contig19290.g20448</name>
    <name evidence="1" type="ORF">STYLEM_9769</name>
</gene>
<evidence type="ECO:0000313" key="2">
    <source>
        <dbReference type="Proteomes" id="UP000039865"/>
    </source>
</evidence>
<dbReference type="EMBL" id="CCKQ01009290">
    <property type="protein sequence ID" value="CDW80765.1"/>
    <property type="molecule type" value="Genomic_DNA"/>
</dbReference>
<dbReference type="SUPFAM" id="SSF101908">
    <property type="entry name" value="Putative isomerase YbhE"/>
    <property type="match status" value="1"/>
</dbReference>
<proteinExistence type="predicted"/>
<evidence type="ECO:0000313" key="1">
    <source>
        <dbReference type="EMBL" id="CDW80765.1"/>
    </source>
</evidence>
<dbReference type="AlphaFoldDB" id="A0A078AEW3"/>
<sequence>MQQLKVLLSTDGSSFYKQYIDTIIELAQNLKDKLGGIDLSGASNSFKRQNKIILDTLEIIYRQIGKLLLVSKEEKLELDKVKLKKSDLKINQETDNKINKLDQIIQKQSEYNLNLAQTSNNIFKDYEKVIDDGIGMSKDNLEQLNKIQDETQSQLTDQLNLTQKSLQKQIARDQNQLISDSLQDISFDDIHIQMNSEKSELDIINNSIANFQSNENLEQIQQQMIKNQVKVDNSKSSPGQQGKENEVTSRITVGIFGQQVKGEWIDETMLKFFPPILKKDKQQEEVIPEDNKSKISNFKNNRIMPQQISLNNDKNEITQVYHQLVFKDQGGSQFVTYNQRINGKYQSKRLMLDINPKLVIETSDCLIFGSAFEIQKYDLKNQRKSRNIIKLGDLLTKMILLGEDYLLCSQTNCKMELISLKQENISNKIQLPDANSVLDLSYISSDGDDIYFALGLNCTGLNKAYSLIIMSLKKSNEQLAISNVPNQSYFLGKSINALATINESLLLLCIFQDLHLKLFDRKSGQTLREIKNYATDYNFCCIKQVPNFDHDRQSLLVLKTTNQLAMVDVKAGTIEQLADVQSSILKQDQLCVIRDQDELVIISDNMIQNEMTLMELTFPNVYA</sequence>
<protein>
    <submittedName>
        <fullName evidence="1">Uncharacterized protein</fullName>
    </submittedName>
</protein>
<reference evidence="1 2" key="1">
    <citation type="submission" date="2014-06" db="EMBL/GenBank/DDBJ databases">
        <authorList>
            <person name="Swart Estienne"/>
        </authorList>
    </citation>
    <scope>NUCLEOTIDE SEQUENCE [LARGE SCALE GENOMIC DNA]</scope>
    <source>
        <strain evidence="1 2">130c</strain>
    </source>
</reference>
<keyword evidence="2" id="KW-1185">Reference proteome</keyword>
<name>A0A078AEW3_STYLE</name>
<dbReference type="InParanoid" id="A0A078AEW3"/>